<dbReference type="GO" id="GO:0003700">
    <property type="term" value="F:DNA-binding transcription factor activity"/>
    <property type="evidence" value="ECO:0007669"/>
    <property type="project" value="InterPro"/>
</dbReference>
<dbReference type="RefSeq" id="WP_024099515.1">
    <property type="nucleotide sequence ID" value="NZ_CP010591.1"/>
</dbReference>
<name>A0AAC9ZDF2_9RHOB</name>
<dbReference type="FunFam" id="3.40.190.290:FF:000001">
    <property type="entry name" value="Transcriptional regulator, LysR family"/>
    <property type="match status" value="1"/>
</dbReference>
<dbReference type="SUPFAM" id="SSF46785">
    <property type="entry name" value="Winged helix' DNA-binding domain"/>
    <property type="match status" value="1"/>
</dbReference>
<gene>
    <name evidence="6" type="ORF">PhaeoP63_04039</name>
</gene>
<dbReference type="GO" id="GO:0003677">
    <property type="term" value="F:DNA binding"/>
    <property type="evidence" value="ECO:0007669"/>
    <property type="project" value="UniProtKB-KW"/>
</dbReference>
<dbReference type="InterPro" id="IPR036388">
    <property type="entry name" value="WH-like_DNA-bd_sf"/>
</dbReference>
<comment type="similarity">
    <text evidence="1">Belongs to the LysR transcriptional regulatory family.</text>
</comment>
<dbReference type="InterPro" id="IPR036390">
    <property type="entry name" value="WH_DNA-bd_sf"/>
</dbReference>
<dbReference type="EMBL" id="CP010786">
    <property type="protein sequence ID" value="ATF08070.1"/>
    <property type="molecule type" value="Genomic_DNA"/>
</dbReference>
<dbReference type="Pfam" id="PF00126">
    <property type="entry name" value="HTH_1"/>
    <property type="match status" value="1"/>
</dbReference>
<keyword evidence="3" id="KW-0238">DNA-binding</keyword>
<dbReference type="FunFam" id="1.10.10.10:FF:000001">
    <property type="entry name" value="LysR family transcriptional regulator"/>
    <property type="match status" value="1"/>
</dbReference>
<keyword evidence="2" id="KW-0805">Transcription regulation</keyword>
<proteinExistence type="inferred from homology"/>
<dbReference type="GeneID" id="31848513"/>
<geneLocation type="plasmid" evidence="7">
    <name>pp63_b</name>
</geneLocation>
<accession>A0AAC9ZDF2</accession>
<evidence type="ECO:0000313" key="7">
    <source>
        <dbReference type="Proteomes" id="UP000217545"/>
    </source>
</evidence>
<dbReference type="Gene3D" id="1.10.10.10">
    <property type="entry name" value="Winged helix-like DNA-binding domain superfamily/Winged helix DNA-binding domain"/>
    <property type="match status" value="1"/>
</dbReference>
<evidence type="ECO:0000256" key="2">
    <source>
        <dbReference type="ARBA" id="ARBA00023015"/>
    </source>
</evidence>
<dbReference type="InterPro" id="IPR058163">
    <property type="entry name" value="LysR-type_TF_proteobact-type"/>
</dbReference>
<evidence type="ECO:0000259" key="5">
    <source>
        <dbReference type="PROSITE" id="PS50931"/>
    </source>
</evidence>
<keyword evidence="6" id="KW-0614">Plasmid</keyword>
<evidence type="ECO:0000313" key="6">
    <source>
        <dbReference type="EMBL" id="ATF08070.1"/>
    </source>
</evidence>
<dbReference type="PANTHER" id="PTHR30537">
    <property type="entry name" value="HTH-TYPE TRANSCRIPTIONAL REGULATOR"/>
    <property type="match status" value="1"/>
</dbReference>
<dbReference type="Gene3D" id="3.40.190.290">
    <property type="match status" value="1"/>
</dbReference>
<evidence type="ECO:0000256" key="1">
    <source>
        <dbReference type="ARBA" id="ARBA00009437"/>
    </source>
</evidence>
<dbReference type="SUPFAM" id="SSF53850">
    <property type="entry name" value="Periplasmic binding protein-like II"/>
    <property type="match status" value="1"/>
</dbReference>
<evidence type="ECO:0000256" key="4">
    <source>
        <dbReference type="ARBA" id="ARBA00023163"/>
    </source>
</evidence>
<evidence type="ECO:0000256" key="3">
    <source>
        <dbReference type="ARBA" id="ARBA00023125"/>
    </source>
</evidence>
<dbReference type="InterPro" id="IPR005119">
    <property type="entry name" value="LysR_subst-bd"/>
</dbReference>
<reference evidence="6 7" key="1">
    <citation type="journal article" date="2017" name="Front. Microbiol.">
        <title>Phaeobacter piscinae sp. nov., a species of the Roseobacter group and potential aquaculture probiont.</title>
        <authorList>
            <person name="Sonnenschein E.C."/>
            <person name="Phippen C.B.W."/>
            <person name="Nielsen K.F."/>
            <person name="Mateiu R.V."/>
            <person name="Melchiorsen J."/>
            <person name="Gram L."/>
            <person name="Overmann J."/>
            <person name="Freese H.M."/>
        </authorList>
    </citation>
    <scope>NUCLEOTIDE SEQUENCE [LARGE SCALE GENOMIC DNA]</scope>
    <source>
        <strain evidence="6 7">P63</strain>
    </source>
</reference>
<keyword evidence="4" id="KW-0804">Transcription</keyword>
<feature type="domain" description="HTH lysR-type" evidence="5">
    <location>
        <begin position="3"/>
        <end position="60"/>
    </location>
</feature>
<dbReference type="InterPro" id="IPR000847">
    <property type="entry name" value="LysR_HTH_N"/>
</dbReference>
<dbReference type="PROSITE" id="PS50931">
    <property type="entry name" value="HTH_LYSR"/>
    <property type="match status" value="1"/>
</dbReference>
<dbReference type="PANTHER" id="PTHR30537:SF5">
    <property type="entry name" value="HTH-TYPE TRANSCRIPTIONAL ACTIVATOR TTDR-RELATED"/>
    <property type="match status" value="1"/>
</dbReference>
<sequence length="301" mass="33106">MAFDLKSLELFIRVAALGALGRAGEEFRLSPTATTQRIQILEADLGTKLLNRTTRAVSLTPDGELFLEHAQRVLDSVEEARAAVSTVKGQVAGELRVTTSASFGRSQIVPHIGEFLKQYPDVTLKLDLSDSIIDIVEQGYDLAIRVGMLNSSTLLARKLAPNPRLLVASPDYLEKFGVPQQPSDLKSHRCIVLGETRNWALKDEAGNITEVRVGGNFTTNFGEAVTDTTLQGMGIGLKSIWDISDHLSTKQLIRVLPSHTVSPEWQVWAVRPTSRTTPPRVQAFTSFLEERFRKTGLGKTV</sequence>
<protein>
    <submittedName>
        <fullName evidence="6">Transcriptional regulator, LysR family</fullName>
    </submittedName>
</protein>
<dbReference type="AlphaFoldDB" id="A0AAC9ZDF2"/>
<dbReference type="Proteomes" id="UP000217545">
    <property type="component" value="Plasmid pP63_b"/>
</dbReference>
<organism evidence="6 7">
    <name type="scientific">Phaeobacter gallaeciensis</name>
    <dbReference type="NCBI Taxonomy" id="60890"/>
    <lineage>
        <taxon>Bacteria</taxon>
        <taxon>Pseudomonadati</taxon>
        <taxon>Pseudomonadota</taxon>
        <taxon>Alphaproteobacteria</taxon>
        <taxon>Rhodobacterales</taxon>
        <taxon>Roseobacteraceae</taxon>
        <taxon>Phaeobacter</taxon>
    </lineage>
</organism>
<dbReference type="Pfam" id="PF03466">
    <property type="entry name" value="LysR_substrate"/>
    <property type="match status" value="1"/>
</dbReference>
<dbReference type="CDD" id="cd08422">
    <property type="entry name" value="PBP2_CrgA_like"/>
    <property type="match status" value="1"/>
</dbReference>